<evidence type="ECO:0000313" key="4">
    <source>
        <dbReference type="Proteomes" id="UP001327560"/>
    </source>
</evidence>
<dbReference type="PANTHER" id="PTHR33935:SF22">
    <property type="entry name" value="OS10G0149400 PROTEIN"/>
    <property type="match status" value="1"/>
</dbReference>
<dbReference type="PANTHER" id="PTHR33935">
    <property type="entry name" value="OS10G0148100 PROTEIN"/>
    <property type="match status" value="1"/>
</dbReference>
<proteinExistence type="predicted"/>
<keyword evidence="2" id="KW-0732">Signal</keyword>
<evidence type="ECO:0000256" key="2">
    <source>
        <dbReference type="SAM" id="SignalP"/>
    </source>
</evidence>
<name>A0AAQ3KET4_9LILI</name>
<dbReference type="EMBL" id="CP136894">
    <property type="protein sequence ID" value="WOL07302.1"/>
    <property type="molecule type" value="Genomic_DNA"/>
</dbReference>
<gene>
    <name evidence="3" type="ORF">Cni_G16042</name>
</gene>
<protein>
    <submittedName>
        <fullName evidence="3">Proline-rich protein 4-like</fullName>
    </submittedName>
</protein>
<reference evidence="3 4" key="1">
    <citation type="submission" date="2023-10" db="EMBL/GenBank/DDBJ databases">
        <title>Chromosome-scale genome assembly provides insights into flower coloration mechanisms of Canna indica.</title>
        <authorList>
            <person name="Li C."/>
        </authorList>
    </citation>
    <scope>NUCLEOTIDE SEQUENCE [LARGE SCALE GENOMIC DNA]</scope>
    <source>
        <tissue evidence="3">Flower</tissue>
    </source>
</reference>
<sequence>MGTLLRSILFSLYAVLVMIQVSNAASQSEAFLSVVGNTECLDCAQKSIKTENAVKGLRVAINCKVSSEQYETKAIGELDNKGEFNVKLPRELLNDNGELKHECFAQLHSKSNKPCPSKNGLVPSKLVLKSKDAESGQHTFSAASGKLSFSSATCASATFLPCPPLSWKKKFPKFHIPHFKPHYHPHPEYHSPPTYKPAPSHGYYNPPAPVYKPPTPSGGYYQPPAPVHKPPSGGGYYNPPAAPTYKPSPVHYHDHDHYQPISKKPMPSYHHGHDHPGYPPHRKL</sequence>
<evidence type="ECO:0000313" key="3">
    <source>
        <dbReference type="EMBL" id="WOL07302.1"/>
    </source>
</evidence>
<evidence type="ECO:0000256" key="1">
    <source>
        <dbReference type="SAM" id="MobiDB-lite"/>
    </source>
</evidence>
<feature type="signal peptide" evidence="2">
    <location>
        <begin position="1"/>
        <end position="24"/>
    </location>
</feature>
<keyword evidence="4" id="KW-1185">Reference proteome</keyword>
<dbReference type="Pfam" id="PF01190">
    <property type="entry name" value="Pollen_Ole_e_1"/>
    <property type="match status" value="1"/>
</dbReference>
<accession>A0AAQ3KET4</accession>
<feature type="region of interest" description="Disordered" evidence="1">
    <location>
        <begin position="215"/>
        <end position="284"/>
    </location>
</feature>
<dbReference type="Proteomes" id="UP001327560">
    <property type="component" value="Chromosome 5"/>
</dbReference>
<dbReference type="AlphaFoldDB" id="A0AAQ3KET4"/>
<organism evidence="3 4">
    <name type="scientific">Canna indica</name>
    <name type="common">Indian-shot</name>
    <dbReference type="NCBI Taxonomy" id="4628"/>
    <lineage>
        <taxon>Eukaryota</taxon>
        <taxon>Viridiplantae</taxon>
        <taxon>Streptophyta</taxon>
        <taxon>Embryophyta</taxon>
        <taxon>Tracheophyta</taxon>
        <taxon>Spermatophyta</taxon>
        <taxon>Magnoliopsida</taxon>
        <taxon>Liliopsida</taxon>
        <taxon>Zingiberales</taxon>
        <taxon>Cannaceae</taxon>
        <taxon>Canna</taxon>
    </lineage>
</organism>
<feature type="chain" id="PRO_5042865707" evidence="2">
    <location>
        <begin position="25"/>
        <end position="284"/>
    </location>
</feature>